<feature type="compositionally biased region" description="Basic residues" evidence="1">
    <location>
        <begin position="146"/>
        <end position="157"/>
    </location>
</feature>
<accession>A0A433SQH8</accession>
<name>A0A433SQH8_ELYCH</name>
<feature type="compositionally biased region" description="Low complexity" evidence="1">
    <location>
        <begin position="216"/>
        <end position="254"/>
    </location>
</feature>
<protein>
    <submittedName>
        <fullName evidence="2">Uncharacterized protein</fullName>
    </submittedName>
</protein>
<sequence>MRSNKTDECEDEELEDFGEEEGDCITTSDDEYEQDEEEEEEDEGDIMDSDALDATASDEGSMADEKTDEDYSDDEPDDSPLEEDDGGDNTDNDGETAGDMSDDDVNIIDVDEENQDDADYVPTKKRKTGVGRGESENAEQNQKALKTPKKTRSSKKQKTYEELTQYQVMDDPNWGNDFACFKKKSSKVQDKKKNIRAGKRSNTTPQTSSTVLISNASTLVSTNTTTTPPPHTAASTFVHPQSSSSSSSTSLRTLMPPPPPKGKSKKKADNEPSDTLTSPPFKQSMKCKPSSQFPLCNPPETISIPKDSAESLSMSIVTKGNNTTFGLKRQPEPKEKSHKNGIIGHATQHLSSFANKFPTKEMGKKHVGEEIVRIPDNLETSDNEADD</sequence>
<dbReference type="Proteomes" id="UP000271974">
    <property type="component" value="Unassembled WGS sequence"/>
</dbReference>
<proteinExistence type="predicted"/>
<evidence type="ECO:0000313" key="2">
    <source>
        <dbReference type="EMBL" id="RUS71496.1"/>
    </source>
</evidence>
<dbReference type="AlphaFoldDB" id="A0A433SQH8"/>
<comment type="caution">
    <text evidence="2">The sequence shown here is derived from an EMBL/GenBank/DDBJ whole genome shotgun (WGS) entry which is preliminary data.</text>
</comment>
<feature type="compositionally biased region" description="Acidic residues" evidence="1">
    <location>
        <begin position="8"/>
        <end position="51"/>
    </location>
</feature>
<feature type="compositionally biased region" description="Acidic residues" evidence="1">
    <location>
        <begin position="66"/>
        <end position="119"/>
    </location>
</feature>
<evidence type="ECO:0000256" key="1">
    <source>
        <dbReference type="SAM" id="MobiDB-lite"/>
    </source>
</evidence>
<feature type="non-terminal residue" evidence="2">
    <location>
        <position position="387"/>
    </location>
</feature>
<evidence type="ECO:0000313" key="3">
    <source>
        <dbReference type="Proteomes" id="UP000271974"/>
    </source>
</evidence>
<gene>
    <name evidence="2" type="ORF">EGW08_020747</name>
</gene>
<feature type="region of interest" description="Disordered" evidence="1">
    <location>
        <begin position="1"/>
        <end position="160"/>
    </location>
</feature>
<organism evidence="2 3">
    <name type="scientific">Elysia chlorotica</name>
    <name type="common">Eastern emerald elysia</name>
    <name type="synonym">Sea slug</name>
    <dbReference type="NCBI Taxonomy" id="188477"/>
    <lineage>
        <taxon>Eukaryota</taxon>
        <taxon>Metazoa</taxon>
        <taxon>Spiralia</taxon>
        <taxon>Lophotrochozoa</taxon>
        <taxon>Mollusca</taxon>
        <taxon>Gastropoda</taxon>
        <taxon>Heterobranchia</taxon>
        <taxon>Euthyneura</taxon>
        <taxon>Panpulmonata</taxon>
        <taxon>Sacoglossa</taxon>
        <taxon>Placobranchoidea</taxon>
        <taxon>Plakobranchidae</taxon>
        <taxon>Elysia</taxon>
    </lineage>
</organism>
<reference evidence="2 3" key="1">
    <citation type="submission" date="2019-01" db="EMBL/GenBank/DDBJ databases">
        <title>A draft genome assembly of the solar-powered sea slug Elysia chlorotica.</title>
        <authorList>
            <person name="Cai H."/>
            <person name="Li Q."/>
            <person name="Fang X."/>
            <person name="Li J."/>
            <person name="Curtis N.E."/>
            <person name="Altenburger A."/>
            <person name="Shibata T."/>
            <person name="Feng M."/>
            <person name="Maeda T."/>
            <person name="Schwartz J.A."/>
            <person name="Shigenobu S."/>
            <person name="Lundholm N."/>
            <person name="Nishiyama T."/>
            <person name="Yang H."/>
            <person name="Hasebe M."/>
            <person name="Li S."/>
            <person name="Pierce S.K."/>
            <person name="Wang J."/>
        </authorList>
    </citation>
    <scope>NUCLEOTIDE SEQUENCE [LARGE SCALE GENOMIC DNA]</scope>
    <source>
        <strain evidence="2">EC2010</strain>
        <tissue evidence="2">Whole organism of an adult</tissue>
    </source>
</reference>
<feature type="compositionally biased region" description="Polar residues" evidence="1">
    <location>
        <begin position="200"/>
        <end position="215"/>
    </location>
</feature>
<feature type="region of interest" description="Disordered" evidence="1">
    <location>
        <begin position="182"/>
        <end position="305"/>
    </location>
</feature>
<dbReference type="EMBL" id="RQTK01001204">
    <property type="protein sequence ID" value="RUS71496.1"/>
    <property type="molecule type" value="Genomic_DNA"/>
</dbReference>
<keyword evidence="3" id="KW-1185">Reference proteome</keyword>